<accession>A0A1A5ZUM6</accession>
<dbReference type="EMBL" id="KI894037">
    <property type="protein sequence ID" value="OBR81515.1"/>
    <property type="molecule type" value="Genomic_DNA"/>
</dbReference>
<dbReference type="VEuPathDB" id="FungiDB:I303_08285"/>
<dbReference type="RefSeq" id="XP_018259357.1">
    <property type="nucleotide sequence ID" value="XM_018411545.1"/>
</dbReference>
<evidence type="ECO:0000313" key="6">
    <source>
        <dbReference type="EMBL" id="OBR81515.1"/>
    </source>
</evidence>
<dbReference type="CDD" id="cd19165">
    <property type="entry name" value="HemeO"/>
    <property type="match status" value="1"/>
</dbReference>
<dbReference type="InterPro" id="IPR016084">
    <property type="entry name" value="Haem_Oase-like_multi-hlx"/>
</dbReference>
<evidence type="ECO:0000256" key="3">
    <source>
        <dbReference type="ARBA" id="ARBA00023004"/>
    </source>
</evidence>
<proteinExistence type="predicted"/>
<keyword evidence="8" id="KW-1185">Reference proteome</keyword>
<dbReference type="Proteomes" id="UP000078595">
    <property type="component" value="Chromosome 8"/>
</dbReference>
<keyword evidence="2" id="KW-0479">Metal-binding</keyword>
<evidence type="ECO:0000256" key="5">
    <source>
        <dbReference type="SAM" id="Phobius"/>
    </source>
</evidence>
<dbReference type="PANTHER" id="PTHR10720:SF0">
    <property type="entry name" value="HEME OXYGENASE"/>
    <property type="match status" value="1"/>
</dbReference>
<dbReference type="STRING" id="1296121.A0A1A5ZUM6"/>
<organism evidence="6">
    <name type="scientific">Kwoniella dejecticola CBS 10117</name>
    <dbReference type="NCBI Taxonomy" id="1296121"/>
    <lineage>
        <taxon>Eukaryota</taxon>
        <taxon>Fungi</taxon>
        <taxon>Dikarya</taxon>
        <taxon>Basidiomycota</taxon>
        <taxon>Agaricomycotina</taxon>
        <taxon>Tremellomycetes</taxon>
        <taxon>Tremellales</taxon>
        <taxon>Cryptococcaceae</taxon>
        <taxon>Kwoniella</taxon>
    </lineage>
</organism>
<dbReference type="EMBL" id="CP144537">
    <property type="protein sequence ID" value="WWC63852.1"/>
    <property type="molecule type" value="Genomic_DNA"/>
</dbReference>
<evidence type="ECO:0000313" key="8">
    <source>
        <dbReference type="Proteomes" id="UP000078595"/>
    </source>
</evidence>
<reference evidence="7" key="3">
    <citation type="submission" date="2024-02" db="EMBL/GenBank/DDBJ databases">
        <title>Comparative genomics of Cryptococcus and Kwoniella reveals pathogenesis evolution and contrasting modes of karyotype evolution via chromosome fusion or intercentromeric recombination.</title>
        <authorList>
            <person name="Coelho M.A."/>
            <person name="David-Palma M."/>
            <person name="Shea T."/>
            <person name="Bowers K."/>
            <person name="McGinley-Smith S."/>
            <person name="Mohammad A.W."/>
            <person name="Gnirke A."/>
            <person name="Yurkov A.M."/>
            <person name="Nowrousian M."/>
            <person name="Sun S."/>
            <person name="Cuomo C.A."/>
            <person name="Heitman J."/>
        </authorList>
    </citation>
    <scope>NUCLEOTIDE SEQUENCE</scope>
    <source>
        <strain evidence="7">CBS 10117</strain>
    </source>
</reference>
<evidence type="ECO:0008006" key="9">
    <source>
        <dbReference type="Google" id="ProtNLM"/>
    </source>
</evidence>
<dbReference type="GO" id="GO:0046872">
    <property type="term" value="F:metal ion binding"/>
    <property type="evidence" value="ECO:0007669"/>
    <property type="project" value="UniProtKB-KW"/>
</dbReference>
<keyword evidence="3" id="KW-0408">Iron</keyword>
<evidence type="ECO:0000256" key="4">
    <source>
        <dbReference type="SAM" id="MobiDB-lite"/>
    </source>
</evidence>
<dbReference type="PANTHER" id="PTHR10720">
    <property type="entry name" value="HEME OXYGENASE"/>
    <property type="match status" value="1"/>
</dbReference>
<feature type="compositionally biased region" description="Low complexity" evidence="4">
    <location>
        <begin position="355"/>
        <end position="370"/>
    </location>
</feature>
<evidence type="ECO:0000256" key="2">
    <source>
        <dbReference type="ARBA" id="ARBA00022723"/>
    </source>
</evidence>
<dbReference type="Gene3D" id="1.20.910.10">
    <property type="entry name" value="Heme oxygenase-like"/>
    <property type="match status" value="1"/>
</dbReference>
<dbReference type="SUPFAM" id="SSF48613">
    <property type="entry name" value="Heme oxygenase-like"/>
    <property type="match status" value="1"/>
</dbReference>
<reference evidence="7" key="2">
    <citation type="submission" date="2013-07" db="EMBL/GenBank/DDBJ databases">
        <authorList>
            <consortium name="The Broad Institute Genome Sequencing Platform"/>
            <person name="Cuomo C."/>
            <person name="Litvintseva A."/>
            <person name="Chen Y."/>
            <person name="Heitman J."/>
            <person name="Sun S."/>
            <person name="Springer D."/>
            <person name="Dromer F."/>
            <person name="Young S.K."/>
            <person name="Zeng Q."/>
            <person name="Gargeya S."/>
            <person name="Fitzgerald M."/>
            <person name="Abouelleil A."/>
            <person name="Alvarado L."/>
            <person name="Berlin A.M."/>
            <person name="Chapman S.B."/>
            <person name="Dewar J."/>
            <person name="Goldberg J."/>
            <person name="Griggs A."/>
            <person name="Gujja S."/>
            <person name="Hansen M."/>
            <person name="Howarth C."/>
            <person name="Imamovic A."/>
            <person name="Larimer J."/>
            <person name="McCowan C."/>
            <person name="Murphy C."/>
            <person name="Pearson M."/>
            <person name="Priest M."/>
            <person name="Roberts A."/>
            <person name="Saif S."/>
            <person name="Shea T."/>
            <person name="Sykes S."/>
            <person name="Wortman J."/>
            <person name="Nusbaum C."/>
            <person name="Birren B."/>
        </authorList>
    </citation>
    <scope>NUCLEOTIDE SEQUENCE</scope>
    <source>
        <strain evidence="7">CBS 10117</strain>
    </source>
</reference>
<gene>
    <name evidence="6" type="ORF">I303_08285</name>
    <name evidence="7" type="ORF">I303_106457</name>
</gene>
<sequence>MHFIQPASSVSKIHLNLTSSSSPSDTPLDTPSFSPNTPTTEQPSSVQRNQSSVGKVHSARGTITSKTDDLELDLSAPISTLLRLGTQRAHVKAEHSAGAAALVQGGLPLEEYIRWLAVLWRIYDALELGLAENSSNPVLAPTYDPALLARAPALAEDITYLLSLLPSSSSFTSSTYSAFAQSNDLKTTSKTASLPPFAVPPFLEEIFTSPPQPLTNYLNHIKALSSTEASSSRLLAHSYVRYLGDLSGGQFIGNKVKKSYNLPPSSSEEGTRFYYFEFSNRASAGEGEKESKFDAKKRLGEVKEWFRNGMDQGVADDQVLKADLVEEANLAFSFNTDLFSVIRLSPSTSISTSTAAAQTQTQTQTKNASTGQESTSTLTDKLNSIVWFFVAAGAGVALNIYVQPLVSEWISNKRNTFQI</sequence>
<evidence type="ECO:0000313" key="7">
    <source>
        <dbReference type="EMBL" id="WWC63852.1"/>
    </source>
</evidence>
<dbReference type="OrthoDB" id="652091at2759"/>
<dbReference type="KEGG" id="kdj:28971984"/>
<keyword evidence="5" id="KW-0472">Membrane</keyword>
<evidence type="ECO:0000256" key="1">
    <source>
        <dbReference type="ARBA" id="ARBA00022617"/>
    </source>
</evidence>
<feature type="region of interest" description="Disordered" evidence="4">
    <location>
        <begin position="16"/>
        <end position="62"/>
    </location>
</feature>
<feature type="region of interest" description="Disordered" evidence="4">
    <location>
        <begin position="355"/>
        <end position="375"/>
    </location>
</feature>
<keyword evidence="1" id="KW-0349">Heme</keyword>
<dbReference type="Pfam" id="PF01126">
    <property type="entry name" value="Heme_oxygenase"/>
    <property type="match status" value="2"/>
</dbReference>
<feature type="compositionally biased region" description="Polar residues" evidence="4">
    <location>
        <begin position="36"/>
        <end position="53"/>
    </location>
</feature>
<dbReference type="GO" id="GO:0006788">
    <property type="term" value="P:heme oxidation"/>
    <property type="evidence" value="ECO:0007669"/>
    <property type="project" value="InterPro"/>
</dbReference>
<reference evidence="6" key="1">
    <citation type="submission" date="2013-07" db="EMBL/GenBank/DDBJ databases">
        <title>The Genome Sequence of Cryptococcus dejecticola CBS10117.</title>
        <authorList>
            <consortium name="The Broad Institute Genome Sequencing Platform"/>
            <person name="Cuomo C."/>
            <person name="Litvintseva A."/>
            <person name="Chen Y."/>
            <person name="Heitman J."/>
            <person name="Sun S."/>
            <person name="Springer D."/>
            <person name="Dromer F."/>
            <person name="Young S.K."/>
            <person name="Zeng Q."/>
            <person name="Gargeya S."/>
            <person name="Fitzgerald M."/>
            <person name="Abouelleil A."/>
            <person name="Alvarado L."/>
            <person name="Berlin A.M."/>
            <person name="Chapman S.B."/>
            <person name="Dewar J."/>
            <person name="Goldberg J."/>
            <person name="Griggs A."/>
            <person name="Gujja S."/>
            <person name="Hansen M."/>
            <person name="Howarth C."/>
            <person name="Imamovic A."/>
            <person name="Larimer J."/>
            <person name="McCowan C."/>
            <person name="Murphy C."/>
            <person name="Pearson M."/>
            <person name="Priest M."/>
            <person name="Roberts A."/>
            <person name="Saif S."/>
            <person name="Shea T."/>
            <person name="Sykes S."/>
            <person name="Wortman J."/>
            <person name="Nusbaum C."/>
            <person name="Birren B."/>
        </authorList>
    </citation>
    <scope>NUCLEOTIDE SEQUENCE [LARGE SCALE GENOMIC DNA]</scope>
    <source>
        <strain evidence="6">CBS 10117</strain>
    </source>
</reference>
<dbReference type="InterPro" id="IPR002051">
    <property type="entry name" value="Haem_Oase"/>
</dbReference>
<dbReference type="InterPro" id="IPR016053">
    <property type="entry name" value="Haem_Oase-like"/>
</dbReference>
<feature type="compositionally biased region" description="Low complexity" evidence="4">
    <location>
        <begin position="17"/>
        <end position="35"/>
    </location>
</feature>
<dbReference type="AlphaFoldDB" id="A0A1A5ZUM6"/>
<feature type="transmembrane region" description="Helical" evidence="5">
    <location>
        <begin position="385"/>
        <end position="406"/>
    </location>
</feature>
<dbReference type="GeneID" id="28971984"/>
<protein>
    <recommendedName>
        <fullName evidence="9">Heme oxygenase 2</fullName>
    </recommendedName>
</protein>
<keyword evidence="5" id="KW-1133">Transmembrane helix</keyword>
<dbReference type="GO" id="GO:0004392">
    <property type="term" value="F:heme oxygenase (decyclizing) activity"/>
    <property type="evidence" value="ECO:0007669"/>
    <property type="project" value="InterPro"/>
</dbReference>
<name>A0A1A5ZUM6_9TREE</name>
<keyword evidence="5" id="KW-0812">Transmembrane</keyword>